<dbReference type="PANTHER" id="PTHR43540">
    <property type="entry name" value="PEROXYUREIDOACRYLATE/UREIDOACRYLATE AMIDOHYDROLASE-RELATED"/>
    <property type="match status" value="1"/>
</dbReference>
<keyword evidence="4" id="KW-1185">Reference proteome</keyword>
<dbReference type="EMBL" id="JAUEDK010000070">
    <property type="protein sequence ID" value="MDN0077475.1"/>
    <property type="molecule type" value="Genomic_DNA"/>
</dbReference>
<dbReference type="RefSeq" id="WP_289832111.1">
    <property type="nucleotide sequence ID" value="NZ_JAUEDK010000070.1"/>
</dbReference>
<evidence type="ECO:0000313" key="3">
    <source>
        <dbReference type="EMBL" id="MDN0077475.1"/>
    </source>
</evidence>
<reference evidence="3" key="1">
    <citation type="submission" date="2023-06" db="EMBL/GenBank/DDBJ databases">
        <authorList>
            <person name="Zhang S."/>
        </authorList>
    </citation>
    <scope>NUCLEOTIDE SEQUENCE</scope>
    <source>
        <strain evidence="3">SG2303</strain>
    </source>
</reference>
<keyword evidence="1" id="KW-0378">Hydrolase</keyword>
<gene>
    <name evidence="3" type="ORF">QU481_21870</name>
</gene>
<dbReference type="SUPFAM" id="SSF52499">
    <property type="entry name" value="Isochorismatase-like hydrolases"/>
    <property type="match status" value="1"/>
</dbReference>
<dbReference type="Proteomes" id="UP001168540">
    <property type="component" value="Unassembled WGS sequence"/>
</dbReference>
<dbReference type="InterPro" id="IPR050272">
    <property type="entry name" value="Isochorismatase-like_hydrls"/>
</dbReference>
<dbReference type="PANTHER" id="PTHR43540:SF6">
    <property type="entry name" value="ISOCHORISMATASE-LIKE DOMAIN-CONTAINING PROTEIN"/>
    <property type="match status" value="1"/>
</dbReference>
<dbReference type="InterPro" id="IPR000868">
    <property type="entry name" value="Isochorismatase-like_dom"/>
</dbReference>
<feature type="domain" description="Isochorismatase-like" evidence="2">
    <location>
        <begin position="5"/>
        <end position="142"/>
    </location>
</feature>
<dbReference type="Gene3D" id="3.40.50.850">
    <property type="entry name" value="Isochorismatase-like"/>
    <property type="match status" value="1"/>
</dbReference>
<comment type="caution">
    <text evidence="3">The sequence shown here is derived from an EMBL/GenBank/DDBJ whole genome shotgun (WGS) entry which is preliminary data.</text>
</comment>
<dbReference type="Pfam" id="PF00857">
    <property type="entry name" value="Isochorismatase"/>
    <property type="match status" value="1"/>
</dbReference>
<sequence length="182" mass="20186">MASDTALLVIDVQQSFQHRPYWDESELPTFRDSVLALIAGCRAAGAPVVYILHQDDDPEFRPDSGLVKPMAWLPDQPDALFVKHVHNAFTDTELGAWLVERGIRRLIVSGIRTEQCCETTTRVASDLGYRVDYVTAATLTFDMVHPVTGRIFTAAEIRERTELVLSGRFARIASVADALAAL</sequence>
<dbReference type="InterPro" id="IPR036380">
    <property type="entry name" value="Isochorismatase-like_sf"/>
</dbReference>
<evidence type="ECO:0000259" key="2">
    <source>
        <dbReference type="Pfam" id="PF00857"/>
    </source>
</evidence>
<name>A0ABT7XUK1_9NEIS</name>
<evidence type="ECO:0000256" key="1">
    <source>
        <dbReference type="ARBA" id="ARBA00022801"/>
    </source>
</evidence>
<organism evidence="3 4">
    <name type="scientific">Crenobacter oryzisoli</name>
    <dbReference type="NCBI Taxonomy" id="3056844"/>
    <lineage>
        <taxon>Bacteria</taxon>
        <taxon>Pseudomonadati</taxon>
        <taxon>Pseudomonadota</taxon>
        <taxon>Betaproteobacteria</taxon>
        <taxon>Neisseriales</taxon>
        <taxon>Neisseriaceae</taxon>
        <taxon>Crenobacter</taxon>
    </lineage>
</organism>
<proteinExistence type="predicted"/>
<protein>
    <submittedName>
        <fullName evidence="3">Isochorismatase family protein</fullName>
    </submittedName>
</protein>
<evidence type="ECO:0000313" key="4">
    <source>
        <dbReference type="Proteomes" id="UP001168540"/>
    </source>
</evidence>
<accession>A0ABT7XUK1</accession>